<evidence type="ECO:0000313" key="3">
    <source>
        <dbReference type="Proteomes" id="UP000546031"/>
    </source>
</evidence>
<dbReference type="AlphaFoldDB" id="A0A850HIQ6"/>
<dbReference type="Pfam" id="PF14534">
    <property type="entry name" value="DUF4440"/>
    <property type="match status" value="1"/>
</dbReference>
<dbReference type="RefSeq" id="WP_176273825.1">
    <property type="nucleotide sequence ID" value="NZ_JABWTA010000001.1"/>
</dbReference>
<reference evidence="2 3" key="1">
    <citation type="submission" date="2020-06" db="EMBL/GenBank/DDBJ databases">
        <title>Altererythrobacter lutimaris sp. nov., a marine bacterium isolated from a tidal flat.</title>
        <authorList>
            <person name="Kim D."/>
            <person name="Yoo Y."/>
            <person name="Kim J.-J."/>
        </authorList>
    </citation>
    <scope>NUCLEOTIDE SEQUENCE [LARGE SCALE GENOMIC DNA]</scope>
    <source>
        <strain evidence="2 3">JGD-16</strain>
    </source>
</reference>
<comment type="caution">
    <text evidence="2">The sequence shown here is derived from an EMBL/GenBank/DDBJ whole genome shotgun (WGS) entry which is preliminary data.</text>
</comment>
<accession>A0A850HIQ6</accession>
<dbReference type="SUPFAM" id="SSF54427">
    <property type="entry name" value="NTF2-like"/>
    <property type="match status" value="1"/>
</dbReference>
<dbReference type="Gene3D" id="3.10.450.50">
    <property type="match status" value="1"/>
</dbReference>
<evidence type="ECO:0000259" key="1">
    <source>
        <dbReference type="Pfam" id="PF14534"/>
    </source>
</evidence>
<dbReference type="InterPro" id="IPR032710">
    <property type="entry name" value="NTF2-like_dom_sf"/>
</dbReference>
<proteinExistence type="predicted"/>
<dbReference type="PROSITE" id="PS51257">
    <property type="entry name" value="PROKAR_LIPOPROTEIN"/>
    <property type="match status" value="1"/>
</dbReference>
<gene>
    <name evidence="2" type="ORF">HUO12_12005</name>
</gene>
<organism evidence="2 3">
    <name type="scientific">Altererythrobacter lutimaris</name>
    <dbReference type="NCBI Taxonomy" id="2743979"/>
    <lineage>
        <taxon>Bacteria</taxon>
        <taxon>Pseudomonadati</taxon>
        <taxon>Pseudomonadota</taxon>
        <taxon>Alphaproteobacteria</taxon>
        <taxon>Sphingomonadales</taxon>
        <taxon>Erythrobacteraceae</taxon>
        <taxon>Altererythrobacter</taxon>
    </lineage>
</organism>
<keyword evidence="3" id="KW-1185">Reference proteome</keyword>
<evidence type="ECO:0000313" key="2">
    <source>
        <dbReference type="EMBL" id="NVE95622.1"/>
    </source>
</evidence>
<protein>
    <submittedName>
        <fullName evidence="2">Nuclear transport factor 2 family protein</fullName>
    </submittedName>
</protein>
<name>A0A850HIQ6_9SPHN</name>
<dbReference type="EMBL" id="JABWTA010000001">
    <property type="protein sequence ID" value="NVE95622.1"/>
    <property type="molecule type" value="Genomic_DNA"/>
</dbReference>
<dbReference type="InterPro" id="IPR027843">
    <property type="entry name" value="DUF4440"/>
</dbReference>
<sequence length="170" mass="19349">MKRALAILPLSVLLMACPPSEKMVQQWAEMQQEQELQLAAEGERWLTHYQAGDWEALRALYTDDAVLMTQGQEKIVGADNIITFLRRLPDSGALVQFQFENEEVDAGGRYTYVNGFVTAKYMMTITFPGQEPVQVAGRSFLVYKWVDGQWKLWRDIDNLAPDVTPADFAQ</sequence>
<dbReference type="Proteomes" id="UP000546031">
    <property type="component" value="Unassembled WGS sequence"/>
</dbReference>
<feature type="domain" description="DUF4440" evidence="1">
    <location>
        <begin position="42"/>
        <end position="152"/>
    </location>
</feature>
<dbReference type="CDD" id="cd00531">
    <property type="entry name" value="NTF2_like"/>
    <property type="match status" value="1"/>
</dbReference>